<dbReference type="EMBL" id="BART01012129">
    <property type="protein sequence ID" value="GAG77249.1"/>
    <property type="molecule type" value="Genomic_DNA"/>
</dbReference>
<name>X1A681_9ZZZZ</name>
<gene>
    <name evidence="1" type="ORF">S01H4_25478</name>
</gene>
<proteinExistence type="predicted"/>
<accession>X1A681</accession>
<evidence type="ECO:0000313" key="1">
    <source>
        <dbReference type="EMBL" id="GAG77249.1"/>
    </source>
</evidence>
<sequence>MEEIKREDLVRQLKARSNDNSVLNEEALDFILWKLNEIKHEVGINFEKKEKPTLVKSAR</sequence>
<reference evidence="1" key="1">
    <citation type="journal article" date="2014" name="Front. Microbiol.">
        <title>High frequency of phylogenetically diverse reductive dehalogenase-homologous genes in deep subseafloor sedimentary metagenomes.</title>
        <authorList>
            <person name="Kawai M."/>
            <person name="Futagami T."/>
            <person name="Toyoda A."/>
            <person name="Takaki Y."/>
            <person name="Nishi S."/>
            <person name="Hori S."/>
            <person name="Arai W."/>
            <person name="Tsubouchi T."/>
            <person name="Morono Y."/>
            <person name="Uchiyama I."/>
            <person name="Ito T."/>
            <person name="Fujiyama A."/>
            <person name="Inagaki F."/>
            <person name="Takami H."/>
        </authorList>
    </citation>
    <scope>NUCLEOTIDE SEQUENCE</scope>
    <source>
        <strain evidence="1">Expedition CK06-06</strain>
    </source>
</reference>
<organism evidence="1">
    <name type="scientific">marine sediment metagenome</name>
    <dbReference type="NCBI Taxonomy" id="412755"/>
    <lineage>
        <taxon>unclassified sequences</taxon>
        <taxon>metagenomes</taxon>
        <taxon>ecological metagenomes</taxon>
    </lineage>
</organism>
<dbReference type="AlphaFoldDB" id="X1A681"/>
<comment type="caution">
    <text evidence="1">The sequence shown here is derived from an EMBL/GenBank/DDBJ whole genome shotgun (WGS) entry which is preliminary data.</text>
</comment>
<protein>
    <submittedName>
        <fullName evidence="1">Uncharacterized protein</fullName>
    </submittedName>
</protein>